<dbReference type="Proteomes" id="UP000048965">
    <property type="component" value="Unassembled WGS sequence"/>
</dbReference>
<evidence type="ECO:0000313" key="3">
    <source>
        <dbReference type="EMBL" id="GAO07555.1"/>
    </source>
</evidence>
<evidence type="ECO:0000313" key="4">
    <source>
        <dbReference type="Proteomes" id="UP000048965"/>
    </source>
</evidence>
<proteinExistence type="predicted"/>
<sequence>MGRHSLPDGSAPARAGARRGTRPRALVLATGLVLTVAAGTVVALDSGLLPFGGPCGGDVTRLDVAASPDIAPAVEAVATSAREEAARTDGRCLDVRVTSRSAHEIADAFGQRPVDPEFQVWIPDSSLWVDRVGAERGTPLTTAGIIASSPIALGAVPRAAKSLGWPEKTYTWTELTRATASGDALHLGVANPSRSATGLLSLSRLSAANIKKAPDRVTADTRTAATARLLNQRAADGDGQAMATLPRDGSGAEQSNPRRNQALLLSEQAAFAHNTRADGGPELDLLYPEDGTARLDYPYTLVDNSETDPERSRAANRFLTLLSEPAGQRALRRLGFRAPTGEAEPKLVKAAGGRDPQPYSAAPAEPPTAKDLQALMGMWTITVQSARLSTVVDASASMGAPVPGHGGRSRMDLAKNSLLQALTTFTSEDEIGLWKFATTLDGDKDYVELSPTERLGGRDKDGSTHRAALADAFGALAPEPRGATGLYDTTLAAYEKARSTYASGKFNALVVLTDGANDDAHGIGLDALVGELKKLSDPKRPVPLIALAIGPEADTSALNRIVAPTGGSTHRVSDPSQIHQVMLKAIMAAGSNVPH</sequence>
<dbReference type="OrthoDB" id="5621159at2"/>
<dbReference type="Pfam" id="PF13531">
    <property type="entry name" value="SBP_bac_11"/>
    <property type="match status" value="1"/>
</dbReference>
<name>A0A0N7YL16_9ACTN</name>
<dbReference type="InterPro" id="IPR036465">
    <property type="entry name" value="vWFA_dom_sf"/>
</dbReference>
<dbReference type="SUPFAM" id="SSF53850">
    <property type="entry name" value="Periplasmic binding protein-like II"/>
    <property type="match status" value="1"/>
</dbReference>
<feature type="region of interest" description="Disordered" evidence="1">
    <location>
        <begin position="235"/>
        <end position="257"/>
    </location>
</feature>
<evidence type="ECO:0000259" key="2">
    <source>
        <dbReference type="PROSITE" id="PS50234"/>
    </source>
</evidence>
<keyword evidence="4" id="KW-1185">Reference proteome</keyword>
<dbReference type="EMBL" id="BBNO01000003">
    <property type="protein sequence ID" value="GAO07555.1"/>
    <property type="molecule type" value="Genomic_DNA"/>
</dbReference>
<gene>
    <name evidence="3" type="ORF">TPA0598_03_00160</name>
</gene>
<dbReference type="SMART" id="SM00327">
    <property type="entry name" value="VWA"/>
    <property type="match status" value="1"/>
</dbReference>
<dbReference type="PROSITE" id="PS50234">
    <property type="entry name" value="VWFA"/>
    <property type="match status" value="1"/>
</dbReference>
<dbReference type="SUPFAM" id="SSF53300">
    <property type="entry name" value="vWA-like"/>
    <property type="match status" value="1"/>
</dbReference>
<evidence type="ECO:0000256" key="1">
    <source>
        <dbReference type="SAM" id="MobiDB-lite"/>
    </source>
</evidence>
<reference evidence="4" key="1">
    <citation type="submission" date="2014-09" db="EMBL/GenBank/DDBJ databases">
        <title>Whole genome shotgun sequence of Streptomyces sp. NBRC 110027.</title>
        <authorList>
            <person name="Komaki H."/>
            <person name="Ichikawa N."/>
            <person name="Katano-Makiyama Y."/>
            <person name="Hosoyama A."/>
            <person name="Hashimoto M."/>
            <person name="Uohara A."/>
            <person name="Kitahashi Y."/>
            <person name="Ohji S."/>
            <person name="Kimura A."/>
            <person name="Yamazoe A."/>
            <person name="Igarashi Y."/>
            <person name="Fujita N."/>
        </authorList>
    </citation>
    <scope>NUCLEOTIDE SEQUENCE [LARGE SCALE GENOMIC DNA]</scope>
    <source>
        <strain evidence="4">NBRC 110027</strain>
    </source>
</reference>
<accession>A0A0N7YL16</accession>
<dbReference type="AlphaFoldDB" id="A0A0N7YL16"/>
<feature type="domain" description="VWFA" evidence="2">
    <location>
        <begin position="387"/>
        <end position="586"/>
    </location>
</feature>
<dbReference type="Gene3D" id="3.40.50.410">
    <property type="entry name" value="von Willebrand factor, type A domain"/>
    <property type="match status" value="1"/>
</dbReference>
<protein>
    <recommendedName>
        <fullName evidence="2">VWFA domain-containing protein</fullName>
    </recommendedName>
</protein>
<dbReference type="InterPro" id="IPR002035">
    <property type="entry name" value="VWF_A"/>
</dbReference>
<dbReference type="RefSeq" id="WP_078885660.1">
    <property type="nucleotide sequence ID" value="NZ_BBNO01000003.1"/>
</dbReference>
<feature type="region of interest" description="Disordered" evidence="1">
    <location>
        <begin position="1"/>
        <end position="20"/>
    </location>
</feature>
<organism evidence="3 4">
    <name type="scientific">Streptomyces lydicamycinicus</name>
    <dbReference type="NCBI Taxonomy" id="1546107"/>
    <lineage>
        <taxon>Bacteria</taxon>
        <taxon>Bacillati</taxon>
        <taxon>Actinomycetota</taxon>
        <taxon>Actinomycetes</taxon>
        <taxon>Kitasatosporales</taxon>
        <taxon>Streptomycetaceae</taxon>
        <taxon>Streptomyces</taxon>
    </lineage>
</organism>
<comment type="caution">
    <text evidence="3">The sequence shown here is derived from an EMBL/GenBank/DDBJ whole genome shotgun (WGS) entry which is preliminary data.</text>
</comment>
<reference evidence="3 4" key="2">
    <citation type="journal article" date="2015" name="Stand. Genomic Sci.">
        <title>Draft genome sequence of marine-derived Streptomyces sp. TP-A0598, a producer of anti-MRSA antibiotic lydicamycins.</title>
        <authorList>
            <person name="Komaki H."/>
            <person name="Ichikawa N."/>
            <person name="Hosoyama A."/>
            <person name="Fujita N."/>
            <person name="Igarashi Y."/>
        </authorList>
    </citation>
    <scope>NUCLEOTIDE SEQUENCE [LARGE SCALE GENOMIC DNA]</scope>
    <source>
        <strain evidence="3 4">NBRC 110027</strain>
    </source>
</reference>